<dbReference type="PaxDb" id="2903-EOD07574"/>
<dbReference type="Pfam" id="PF11799">
    <property type="entry name" value="IMS_C"/>
    <property type="match status" value="1"/>
</dbReference>
<dbReference type="SUPFAM" id="SSF56672">
    <property type="entry name" value="DNA/RNA polymerases"/>
    <property type="match status" value="1"/>
</dbReference>
<accession>A0A0D3I8I9</accession>
<dbReference type="PANTHER" id="PTHR11076:SF33">
    <property type="entry name" value="DNA POLYMERASE KAPPA"/>
    <property type="match status" value="1"/>
</dbReference>
<reference evidence="4" key="1">
    <citation type="journal article" date="2013" name="Nature">
        <title>Pan genome of the phytoplankton Emiliania underpins its global distribution.</title>
        <authorList>
            <person name="Read B.A."/>
            <person name="Kegel J."/>
            <person name="Klute M.J."/>
            <person name="Kuo A."/>
            <person name="Lefebvre S.C."/>
            <person name="Maumus F."/>
            <person name="Mayer C."/>
            <person name="Miller J."/>
            <person name="Monier A."/>
            <person name="Salamov A."/>
            <person name="Young J."/>
            <person name="Aguilar M."/>
            <person name="Claverie J.M."/>
            <person name="Frickenhaus S."/>
            <person name="Gonzalez K."/>
            <person name="Herman E.K."/>
            <person name="Lin Y.C."/>
            <person name="Napier J."/>
            <person name="Ogata H."/>
            <person name="Sarno A.F."/>
            <person name="Shmutz J."/>
            <person name="Schroeder D."/>
            <person name="de Vargas C."/>
            <person name="Verret F."/>
            <person name="von Dassow P."/>
            <person name="Valentin K."/>
            <person name="Van de Peer Y."/>
            <person name="Wheeler G."/>
            <person name="Dacks J.B."/>
            <person name="Delwiche C.F."/>
            <person name="Dyhrman S.T."/>
            <person name="Glockner G."/>
            <person name="John U."/>
            <person name="Richards T."/>
            <person name="Worden A.Z."/>
            <person name="Zhang X."/>
            <person name="Grigoriev I.V."/>
            <person name="Allen A.E."/>
            <person name="Bidle K."/>
            <person name="Borodovsky M."/>
            <person name="Bowler C."/>
            <person name="Brownlee C."/>
            <person name="Cock J.M."/>
            <person name="Elias M."/>
            <person name="Gladyshev V.N."/>
            <person name="Groth M."/>
            <person name="Guda C."/>
            <person name="Hadaegh A."/>
            <person name="Iglesias-Rodriguez M.D."/>
            <person name="Jenkins J."/>
            <person name="Jones B.M."/>
            <person name="Lawson T."/>
            <person name="Leese F."/>
            <person name="Lindquist E."/>
            <person name="Lobanov A."/>
            <person name="Lomsadze A."/>
            <person name="Malik S.B."/>
            <person name="Marsh M.E."/>
            <person name="Mackinder L."/>
            <person name="Mock T."/>
            <person name="Mueller-Roeber B."/>
            <person name="Pagarete A."/>
            <person name="Parker M."/>
            <person name="Probert I."/>
            <person name="Quesneville H."/>
            <person name="Raines C."/>
            <person name="Rensing S.A."/>
            <person name="Riano-Pachon D.M."/>
            <person name="Richier S."/>
            <person name="Rokitta S."/>
            <person name="Shiraiwa Y."/>
            <person name="Soanes D.M."/>
            <person name="van der Giezen M."/>
            <person name="Wahlund T.M."/>
            <person name="Williams B."/>
            <person name="Wilson W."/>
            <person name="Wolfe G."/>
            <person name="Wurch L.L."/>
        </authorList>
    </citation>
    <scope>NUCLEOTIDE SEQUENCE</scope>
</reference>
<evidence type="ECO:0000313" key="3">
    <source>
        <dbReference type="EnsemblProtists" id="EOD07574"/>
    </source>
</evidence>
<evidence type="ECO:0000259" key="2">
    <source>
        <dbReference type="PROSITE" id="PS50173"/>
    </source>
</evidence>
<evidence type="ECO:0000313" key="4">
    <source>
        <dbReference type="Proteomes" id="UP000013827"/>
    </source>
</evidence>
<dbReference type="PROSITE" id="PS50173">
    <property type="entry name" value="UMUC"/>
    <property type="match status" value="1"/>
</dbReference>
<dbReference type="HOGENOM" id="CLU_012348_11_4_1"/>
<feature type="region of interest" description="Disordered" evidence="1">
    <location>
        <begin position="340"/>
        <end position="374"/>
    </location>
</feature>
<dbReference type="STRING" id="2903.R1DFQ0"/>
<dbReference type="Gene3D" id="3.30.70.270">
    <property type="match status" value="2"/>
</dbReference>
<dbReference type="InterPro" id="IPR017961">
    <property type="entry name" value="DNA_pol_Y-fam_little_finger"/>
</dbReference>
<dbReference type="Gene3D" id="1.10.150.810">
    <property type="match status" value="1"/>
</dbReference>
<dbReference type="InterPro" id="IPR043502">
    <property type="entry name" value="DNA/RNA_pol_sf"/>
</dbReference>
<dbReference type="GO" id="GO:0042276">
    <property type="term" value="P:error-prone translesion synthesis"/>
    <property type="evidence" value="ECO:0007669"/>
    <property type="project" value="TreeGrafter"/>
</dbReference>
<dbReference type="InterPro" id="IPR043128">
    <property type="entry name" value="Rev_trsase/Diguanyl_cyclase"/>
</dbReference>
<feature type="domain" description="UmuC" evidence="2">
    <location>
        <begin position="158"/>
        <end position="348"/>
    </location>
</feature>
<sequence length="483" mass="50379">MAAVTSAAAPTQGHGGVTNPPLGGAVAGSSTQGHGGVTNPPLGGAVAGSSAAGSSSGGPSSGGPSFSAQARALYVSSSAKAGMDGVDSEKIAEIVLQTAANSPFTAHQRKLDRAVDRRVAKLLAAKRKVSEPERAAARATVAARRADLEASRRLERVCVVVDFDQFYAAVAMRDRPELAERPLAVGGALVLTANYVARRWGVRSGQPGFVAKELCRQLTFVPAEYEKYAEVAATAMEVYREYDPAVSCGMGYDECSLDLTHYLRRRVRWDATGGLTLSARRRTALCFSTSDECLVAPFDQAGIAPNFLLAKMGADVNKPDGQHTVSPTVEAVLAFLSATPTRKAPPPSAAHHEAAPTAAGGASRGASTTRPGRVPQADQLLQVALGWCEKERGGDAGAMQKGISFSDTFGSSDEPAALRRQLWTMCEGLGASMLAAGLVGEKLTLRLKDSSFEVRSRAAPRGAAIGSAGELYARALPLLEREL</sequence>
<dbReference type="InterPro" id="IPR001126">
    <property type="entry name" value="UmuC"/>
</dbReference>
<dbReference type="GO" id="GO:0006281">
    <property type="term" value="P:DNA repair"/>
    <property type="evidence" value="ECO:0007669"/>
    <property type="project" value="InterPro"/>
</dbReference>
<dbReference type="RefSeq" id="XP_005760003.1">
    <property type="nucleotide sequence ID" value="XM_005759946.1"/>
</dbReference>
<dbReference type="AlphaFoldDB" id="A0A0D3I8I9"/>
<dbReference type="Pfam" id="PF00817">
    <property type="entry name" value="IMS"/>
    <property type="match status" value="1"/>
</dbReference>
<dbReference type="eggNOG" id="KOG2094">
    <property type="taxonomic scope" value="Eukaryota"/>
</dbReference>
<dbReference type="EnsemblProtists" id="EOD07574">
    <property type="protein sequence ID" value="EOD07574"/>
    <property type="gene ID" value="EMIHUDRAFT_558078"/>
</dbReference>
<feature type="region of interest" description="Disordered" evidence="1">
    <location>
        <begin position="1"/>
        <end position="66"/>
    </location>
</feature>
<dbReference type="PANTHER" id="PTHR11076">
    <property type="entry name" value="DNA REPAIR POLYMERASE UMUC / TRANSFERASE FAMILY MEMBER"/>
    <property type="match status" value="1"/>
</dbReference>
<dbReference type="GeneID" id="17253699"/>
<dbReference type="InterPro" id="IPR050116">
    <property type="entry name" value="DNA_polymerase-Y"/>
</dbReference>
<dbReference type="GO" id="GO:0005634">
    <property type="term" value="C:nucleus"/>
    <property type="evidence" value="ECO:0007669"/>
    <property type="project" value="TreeGrafter"/>
</dbReference>
<dbReference type="Proteomes" id="UP000013827">
    <property type="component" value="Unassembled WGS sequence"/>
</dbReference>
<name>A0A0D3I8I9_EMIH1</name>
<feature type="compositionally biased region" description="Low complexity" evidence="1">
    <location>
        <begin position="40"/>
        <end position="54"/>
    </location>
</feature>
<dbReference type="SUPFAM" id="SSF100879">
    <property type="entry name" value="Lesion bypass DNA polymerase (Y-family), little finger domain"/>
    <property type="match status" value="1"/>
</dbReference>
<feature type="compositionally biased region" description="Low complexity" evidence="1">
    <location>
        <begin position="355"/>
        <end position="370"/>
    </location>
</feature>
<dbReference type="InterPro" id="IPR036775">
    <property type="entry name" value="DNA_pol_Y-fam_lit_finger_sf"/>
</dbReference>
<keyword evidence="4" id="KW-1185">Reference proteome</keyword>
<dbReference type="KEGG" id="ehx:EMIHUDRAFT_558078"/>
<dbReference type="GO" id="GO:0003887">
    <property type="term" value="F:DNA-directed DNA polymerase activity"/>
    <property type="evidence" value="ECO:0007669"/>
    <property type="project" value="TreeGrafter"/>
</dbReference>
<dbReference type="Gene3D" id="3.40.1170.60">
    <property type="match status" value="1"/>
</dbReference>
<protein>
    <recommendedName>
        <fullName evidence="2">UmuC domain-containing protein</fullName>
    </recommendedName>
</protein>
<proteinExistence type="predicted"/>
<dbReference type="Gene3D" id="3.30.1490.100">
    <property type="entry name" value="DNA polymerase, Y-family, little finger domain"/>
    <property type="match status" value="1"/>
</dbReference>
<reference evidence="3" key="2">
    <citation type="submission" date="2024-10" db="UniProtKB">
        <authorList>
            <consortium name="EnsemblProtists"/>
        </authorList>
    </citation>
    <scope>IDENTIFICATION</scope>
</reference>
<dbReference type="GO" id="GO:0003684">
    <property type="term" value="F:damaged DNA binding"/>
    <property type="evidence" value="ECO:0007669"/>
    <property type="project" value="InterPro"/>
</dbReference>
<organism evidence="3 4">
    <name type="scientific">Emiliania huxleyi (strain CCMP1516)</name>
    <dbReference type="NCBI Taxonomy" id="280463"/>
    <lineage>
        <taxon>Eukaryota</taxon>
        <taxon>Haptista</taxon>
        <taxon>Haptophyta</taxon>
        <taxon>Prymnesiophyceae</taxon>
        <taxon>Isochrysidales</taxon>
        <taxon>Noelaerhabdaceae</taxon>
        <taxon>Emiliania</taxon>
    </lineage>
</organism>
<evidence type="ECO:0000256" key="1">
    <source>
        <dbReference type="SAM" id="MobiDB-lite"/>
    </source>
</evidence>